<name>A0A8H6KSZ0_9PEZI</name>
<evidence type="ECO:0000313" key="3">
    <source>
        <dbReference type="EMBL" id="KAF6837087.1"/>
    </source>
</evidence>
<dbReference type="InterPro" id="IPR010730">
    <property type="entry name" value="HET"/>
</dbReference>
<feature type="domain" description="Heterokaryon incompatibility" evidence="1">
    <location>
        <begin position="29"/>
        <end position="116"/>
    </location>
</feature>
<evidence type="ECO:0000259" key="2">
    <source>
        <dbReference type="Pfam" id="PF26640"/>
    </source>
</evidence>
<keyword evidence="4" id="KW-1185">Reference proteome</keyword>
<dbReference type="Pfam" id="PF26640">
    <property type="entry name" value="DUF8212"/>
    <property type="match status" value="1"/>
</dbReference>
<feature type="domain" description="DUF8212" evidence="2">
    <location>
        <begin position="235"/>
        <end position="271"/>
    </location>
</feature>
<sequence>MYLLRISGNDGLDEPDVCLELHVGNIPRYAILSQRWGSPSDEVTFQDLMTQNPTAKLKHGYKKLISCCAQTLEYGLSYAWVDTCCIDKSSSAELSEAINSMYSWYEASHICFAYTENVWFSTDVSLENSEFRKSAWFERGWTLQELIAPSKVIFYDRSWNSRALGSRSTLSGLISEITGIQREILENKNKIHTASLAQKMSWASRRHTTRVEDEAYSLVGIFGISMPTICGEGRKAFLRLQEEIMKVSTDHTIFAWQAYRDDQFHGMLATSPSAFRDSGRPVLLATTISYTVSTWSTPTLSRLFHDQFRAPDPAAGCLNVAALRRLPLCISGCLLGLTEVVFHHFPPTTRRPSAGPLLAHQIQQQNGYSPSGSRRRICQRQIPRRDAHASCSDSRLRKQIVATAEPGYWIWGKSSVVHDDKTPQ</sequence>
<dbReference type="EMBL" id="WIGM01000148">
    <property type="protein sequence ID" value="KAF6837087.1"/>
    <property type="molecule type" value="Genomic_DNA"/>
</dbReference>
<evidence type="ECO:0000259" key="1">
    <source>
        <dbReference type="Pfam" id="PF06985"/>
    </source>
</evidence>
<dbReference type="OrthoDB" id="194358at2759"/>
<reference evidence="3" key="1">
    <citation type="journal article" date="2020" name="Phytopathology">
        <title>Genome Sequence Resources of Colletotrichum truncatum, C. plurivorum, C. musicola, and C. sojae: Four Species Pathogenic to Soybean (Glycine max).</title>
        <authorList>
            <person name="Rogerio F."/>
            <person name="Boufleur T.R."/>
            <person name="Ciampi-Guillardi M."/>
            <person name="Sukno S.A."/>
            <person name="Thon M.R."/>
            <person name="Massola Junior N.S."/>
            <person name="Baroncelli R."/>
        </authorList>
    </citation>
    <scope>NUCLEOTIDE SEQUENCE</scope>
    <source>
        <strain evidence="3">LFN0074</strain>
    </source>
</reference>
<dbReference type="Pfam" id="PF06985">
    <property type="entry name" value="HET"/>
    <property type="match status" value="1"/>
</dbReference>
<gene>
    <name evidence="3" type="ORF">CMUS01_05140</name>
</gene>
<comment type="caution">
    <text evidence="3">The sequence shown here is derived from an EMBL/GenBank/DDBJ whole genome shotgun (WGS) entry which is preliminary data.</text>
</comment>
<dbReference type="AlphaFoldDB" id="A0A8H6KSZ0"/>
<protein>
    <submittedName>
        <fullName evidence="3">Het domain protein</fullName>
    </submittedName>
</protein>
<proteinExistence type="predicted"/>
<accession>A0A8H6KSZ0</accession>
<organism evidence="3 4">
    <name type="scientific">Colletotrichum musicola</name>
    <dbReference type="NCBI Taxonomy" id="2175873"/>
    <lineage>
        <taxon>Eukaryota</taxon>
        <taxon>Fungi</taxon>
        <taxon>Dikarya</taxon>
        <taxon>Ascomycota</taxon>
        <taxon>Pezizomycotina</taxon>
        <taxon>Sordariomycetes</taxon>
        <taxon>Hypocreomycetidae</taxon>
        <taxon>Glomerellales</taxon>
        <taxon>Glomerellaceae</taxon>
        <taxon>Colletotrichum</taxon>
        <taxon>Colletotrichum orchidearum species complex</taxon>
    </lineage>
</organism>
<dbReference type="Proteomes" id="UP000639643">
    <property type="component" value="Unassembled WGS sequence"/>
</dbReference>
<evidence type="ECO:0000313" key="4">
    <source>
        <dbReference type="Proteomes" id="UP000639643"/>
    </source>
</evidence>
<dbReference type="PANTHER" id="PTHR10622">
    <property type="entry name" value="HET DOMAIN-CONTAINING PROTEIN"/>
    <property type="match status" value="1"/>
</dbReference>
<dbReference type="InterPro" id="IPR058525">
    <property type="entry name" value="DUF8212"/>
</dbReference>
<dbReference type="PANTHER" id="PTHR10622:SF10">
    <property type="entry name" value="HET DOMAIN-CONTAINING PROTEIN"/>
    <property type="match status" value="1"/>
</dbReference>